<dbReference type="EMBL" id="OP548100">
    <property type="protein sequence ID" value="UYL65068.1"/>
    <property type="molecule type" value="Genomic_DNA"/>
</dbReference>
<protein>
    <submittedName>
        <fullName evidence="1">Uncharacterized protein</fullName>
    </submittedName>
</protein>
<sequence length="112" mass="12651">MVKYYKGFEHTNSSADEEKVVTLTSTEEEPKRLIAVTITQRLSNDTLLYGYIEREKVIDAVRVEASPFNENPYRLDIDLDIPVGETFMLKLKNQSAGSNGGVVGYLEYEIKG</sequence>
<dbReference type="Proteomes" id="UP001156238">
    <property type="component" value="Segment"/>
</dbReference>
<proteinExistence type="predicted"/>
<evidence type="ECO:0000313" key="1">
    <source>
        <dbReference type="EMBL" id="UYL65068.1"/>
    </source>
</evidence>
<gene>
    <name evidence="1" type="ORF">HJKPNNFO_00016</name>
</gene>
<keyword evidence="2" id="KW-1185">Reference proteome</keyword>
<accession>A0AA46TDM5</accession>
<organism evidence="1 2">
    <name type="scientific">Methanophagales virus PBV305</name>
    <dbReference type="NCBI Taxonomy" id="3071310"/>
    <lineage>
        <taxon>Viruses</taxon>
        <taxon>Varidnaviria</taxon>
        <taxon>Abadenavirae</taxon>
        <taxon>Produgelaviricota</taxon>
        <taxon>Belvinaviricetes</taxon>
        <taxon>Coyopavirales</taxon>
        <taxon>Chaacviridae</taxon>
        <taxon>Homochaacvirus</taxon>
        <taxon>Homochaacvirus californiense</taxon>
    </lineage>
</organism>
<reference evidence="1 2" key="1">
    <citation type="submission" date="2022-09" db="EMBL/GenBank/DDBJ databases">
        <title>Evolutionary Diversification of Methanotrophic Ca. Methanophagales (ANME-1) and Their Expansive Virome.</title>
        <authorList>
            <person name="Laso-Perez R."/>
            <person name="Wu F."/>
            <person name="Cremiere A."/>
            <person name="Speth D.R."/>
            <person name="Magyar J.S."/>
            <person name="Krupovic M."/>
            <person name="Orphan V."/>
        </authorList>
    </citation>
    <scope>NUCLEOTIDE SEQUENCE [LARGE SCALE GENOMIC DNA]</scope>
    <source>
        <strain evidence="1">PBV305</strain>
    </source>
</reference>
<evidence type="ECO:0000313" key="2">
    <source>
        <dbReference type="Proteomes" id="UP001156238"/>
    </source>
</evidence>
<name>A0AA46TDM5_9VIRU</name>